<protein>
    <submittedName>
        <fullName evidence="1">Uncharacterized protein</fullName>
    </submittedName>
</protein>
<gene>
    <name evidence="1" type="ORF">ACFQ2I_17365</name>
</gene>
<reference evidence="2" key="1">
    <citation type="journal article" date="2019" name="Int. J. Syst. Evol. Microbiol.">
        <title>The Global Catalogue of Microorganisms (GCM) 10K type strain sequencing project: providing services to taxonomists for standard genome sequencing and annotation.</title>
        <authorList>
            <consortium name="The Broad Institute Genomics Platform"/>
            <consortium name="The Broad Institute Genome Sequencing Center for Infectious Disease"/>
            <person name="Wu L."/>
            <person name="Ma J."/>
        </authorList>
    </citation>
    <scope>NUCLEOTIDE SEQUENCE [LARGE SCALE GENOMIC DNA]</scope>
    <source>
        <strain evidence="2">CCUG 59129</strain>
    </source>
</reference>
<organism evidence="1 2">
    <name type="scientific">Paenibacillus chungangensis</name>
    <dbReference type="NCBI Taxonomy" id="696535"/>
    <lineage>
        <taxon>Bacteria</taxon>
        <taxon>Bacillati</taxon>
        <taxon>Bacillota</taxon>
        <taxon>Bacilli</taxon>
        <taxon>Bacillales</taxon>
        <taxon>Paenibacillaceae</taxon>
        <taxon>Paenibacillus</taxon>
    </lineage>
</organism>
<evidence type="ECO:0000313" key="1">
    <source>
        <dbReference type="EMBL" id="MFD0961120.1"/>
    </source>
</evidence>
<dbReference type="SUPFAM" id="SSF75005">
    <property type="entry name" value="Arabinanase/levansucrase/invertase"/>
    <property type="match status" value="1"/>
</dbReference>
<dbReference type="EMBL" id="JBHTJZ010000033">
    <property type="protein sequence ID" value="MFD0961120.1"/>
    <property type="molecule type" value="Genomic_DNA"/>
</dbReference>
<dbReference type="Gene3D" id="2.115.10.20">
    <property type="entry name" value="Glycosyl hydrolase domain, family 43"/>
    <property type="match status" value="1"/>
</dbReference>
<dbReference type="RefSeq" id="WP_377566385.1">
    <property type="nucleotide sequence ID" value="NZ_JBHTJZ010000033.1"/>
</dbReference>
<accession>A0ABW3HUH4</accession>
<sequence>MIENIGSRRELFLDDDLIHSTTARLMLQKPVKRDVCFRFDAPHEGNGNLFPVLIKDNDKYLLYYIAAHRNSEDGKVDYTTKENRDNYPLYACCIESQDGINWTRPSIGAVEVNGSTDNNIVLYKADLDNFVPFIDDNPHCPPDERFKAIEANRKVPFDYSMRRKLYRFKSADGYQWKPMSDEPLSVPGNFDSSNLAFWDAERQKYWAYVRNFHKISVDDTSDEANEDAVDDTGEGIRDIRWCESTDFQNWSEPELLDFEGGLDIPLYVSAVTPYYRAPHIFLGFPARYVERKHWSPAFDQMSDPEHRKNRMLHHPRYGLAITDCLLMSSRDGKRWRRSDDAYLTPGITSDHNWVYGDCFLTIGMQETKSDTVGEPNEISMYAFENNWKDQCLLRRYTIRQDGFMSLRADAVGHETLTKPFTFEGGQLTLNVSTSAVGGMKVELQDISGKTIPGYSLEECDEIFGDRLDYIVSWNGKYDVSPLVGQAIRMRFFMKDVDLYSFKFD</sequence>
<dbReference type="Proteomes" id="UP001596989">
    <property type="component" value="Unassembled WGS sequence"/>
</dbReference>
<dbReference type="InterPro" id="IPR023296">
    <property type="entry name" value="Glyco_hydro_beta-prop_sf"/>
</dbReference>
<evidence type="ECO:0000313" key="2">
    <source>
        <dbReference type="Proteomes" id="UP001596989"/>
    </source>
</evidence>
<comment type="caution">
    <text evidence="1">The sequence shown here is derived from an EMBL/GenBank/DDBJ whole genome shotgun (WGS) entry which is preliminary data.</text>
</comment>
<keyword evidence="2" id="KW-1185">Reference proteome</keyword>
<proteinExistence type="predicted"/>
<name>A0ABW3HUH4_9BACL</name>